<evidence type="ECO:0000313" key="4">
    <source>
        <dbReference type="Proteomes" id="UP000267003"/>
    </source>
</evidence>
<feature type="signal peptide" evidence="2">
    <location>
        <begin position="1"/>
        <end position="24"/>
    </location>
</feature>
<organism evidence="3 4">
    <name type="scientific">Corallococcus aberystwythensis</name>
    <dbReference type="NCBI Taxonomy" id="2316722"/>
    <lineage>
        <taxon>Bacteria</taxon>
        <taxon>Pseudomonadati</taxon>
        <taxon>Myxococcota</taxon>
        <taxon>Myxococcia</taxon>
        <taxon>Myxococcales</taxon>
        <taxon>Cystobacterineae</taxon>
        <taxon>Myxococcaceae</taxon>
        <taxon>Corallococcus</taxon>
    </lineage>
</organism>
<gene>
    <name evidence="3" type="ORF">D7W81_23880</name>
</gene>
<dbReference type="OrthoDB" id="5524176at2"/>
<feature type="region of interest" description="Disordered" evidence="1">
    <location>
        <begin position="76"/>
        <end position="105"/>
    </location>
</feature>
<name>A0A3A8Q9J8_9BACT</name>
<proteinExistence type="predicted"/>
<reference evidence="4" key="1">
    <citation type="submission" date="2018-09" db="EMBL/GenBank/DDBJ databases">
        <authorList>
            <person name="Livingstone P.G."/>
            <person name="Whitworth D.E."/>
        </authorList>
    </citation>
    <scope>NUCLEOTIDE SEQUENCE [LARGE SCALE GENOMIC DNA]</scope>
    <source>
        <strain evidence="4">AB050A</strain>
    </source>
</reference>
<evidence type="ECO:0000256" key="2">
    <source>
        <dbReference type="SAM" id="SignalP"/>
    </source>
</evidence>
<comment type="caution">
    <text evidence="3">The sequence shown here is derived from an EMBL/GenBank/DDBJ whole genome shotgun (WGS) entry which is preliminary data.</text>
</comment>
<dbReference type="EMBL" id="RAWK01000150">
    <property type="protein sequence ID" value="RKH61422.1"/>
    <property type="molecule type" value="Genomic_DNA"/>
</dbReference>
<keyword evidence="2" id="KW-0732">Signal</keyword>
<evidence type="ECO:0000256" key="1">
    <source>
        <dbReference type="SAM" id="MobiDB-lite"/>
    </source>
</evidence>
<feature type="chain" id="PRO_5017414936" evidence="2">
    <location>
        <begin position="25"/>
        <end position="105"/>
    </location>
</feature>
<protein>
    <submittedName>
        <fullName evidence="3">Uncharacterized protein</fullName>
    </submittedName>
</protein>
<dbReference type="AlphaFoldDB" id="A0A3A8Q9J8"/>
<dbReference type="RefSeq" id="WP_120557700.1">
    <property type="nucleotide sequence ID" value="NZ_RAWK01000150.1"/>
</dbReference>
<sequence>MRTLVKSLLSVSALLSLAPTAAFALPPQCSYLGCRTQECDAYRYIGVTVETTCGEYTNYMSCGGAAVAPTTTASVTADESRQAEDASQVCSEEHPAAEQSVTVGT</sequence>
<evidence type="ECO:0000313" key="3">
    <source>
        <dbReference type="EMBL" id="RKH61422.1"/>
    </source>
</evidence>
<accession>A0A3A8Q9J8</accession>
<keyword evidence="4" id="KW-1185">Reference proteome</keyword>
<dbReference type="Proteomes" id="UP000267003">
    <property type="component" value="Unassembled WGS sequence"/>
</dbReference>